<accession>A0A9N7YVK9</accession>
<dbReference type="EMBL" id="CADEAL010002662">
    <property type="protein sequence ID" value="CAB1441522.1"/>
    <property type="molecule type" value="Genomic_DNA"/>
</dbReference>
<comment type="caution">
    <text evidence="2">The sequence shown here is derived from an EMBL/GenBank/DDBJ whole genome shotgun (WGS) entry which is preliminary data.</text>
</comment>
<evidence type="ECO:0000313" key="2">
    <source>
        <dbReference type="EMBL" id="CAB1441522.1"/>
    </source>
</evidence>
<evidence type="ECO:0000313" key="3">
    <source>
        <dbReference type="Proteomes" id="UP001153269"/>
    </source>
</evidence>
<feature type="region of interest" description="Disordered" evidence="1">
    <location>
        <begin position="114"/>
        <end position="198"/>
    </location>
</feature>
<dbReference type="AlphaFoldDB" id="A0A9N7YVK9"/>
<proteinExistence type="predicted"/>
<sequence length="198" mass="21533">MKIDPPVADCSDSSNLEKPVIVNVNATIQNSNESYNVFWQFPGAGLNKGSKPASEGTLVFSFKSEFSCRKMNETKWEVSFKNQKGQTKNESVNILVISASEKYCTENDNWPKTPGGVLSQLLGASRGPLPEGGPPRERRVPSAGAVAGVIQEKGPTRVQSRRRRTPYPVPSNRSPPPEPPTDTAPRSKRKKAPASTTP</sequence>
<gene>
    <name evidence="2" type="ORF">PLEPLA_LOCUS29286</name>
</gene>
<reference evidence="2" key="1">
    <citation type="submission" date="2020-03" db="EMBL/GenBank/DDBJ databases">
        <authorList>
            <person name="Weist P."/>
        </authorList>
    </citation>
    <scope>NUCLEOTIDE SEQUENCE</scope>
</reference>
<dbReference type="Proteomes" id="UP001153269">
    <property type="component" value="Unassembled WGS sequence"/>
</dbReference>
<feature type="compositionally biased region" description="Pro residues" evidence="1">
    <location>
        <begin position="167"/>
        <end position="182"/>
    </location>
</feature>
<evidence type="ECO:0000256" key="1">
    <source>
        <dbReference type="SAM" id="MobiDB-lite"/>
    </source>
</evidence>
<name>A0A9N7YVK9_PLEPL</name>
<organism evidence="2 3">
    <name type="scientific">Pleuronectes platessa</name>
    <name type="common">European plaice</name>
    <dbReference type="NCBI Taxonomy" id="8262"/>
    <lineage>
        <taxon>Eukaryota</taxon>
        <taxon>Metazoa</taxon>
        <taxon>Chordata</taxon>
        <taxon>Craniata</taxon>
        <taxon>Vertebrata</taxon>
        <taxon>Euteleostomi</taxon>
        <taxon>Actinopterygii</taxon>
        <taxon>Neopterygii</taxon>
        <taxon>Teleostei</taxon>
        <taxon>Neoteleostei</taxon>
        <taxon>Acanthomorphata</taxon>
        <taxon>Carangaria</taxon>
        <taxon>Pleuronectiformes</taxon>
        <taxon>Pleuronectoidei</taxon>
        <taxon>Pleuronectidae</taxon>
        <taxon>Pleuronectes</taxon>
    </lineage>
</organism>
<protein>
    <submittedName>
        <fullName evidence="2">Uncharacterized protein</fullName>
    </submittedName>
</protein>
<keyword evidence="3" id="KW-1185">Reference proteome</keyword>